<evidence type="ECO:0000256" key="7">
    <source>
        <dbReference type="ARBA" id="ARBA00022846"/>
    </source>
</evidence>
<sequence>MMKVGEIFLPEDKDFRQFKLDCTTDQGWTVCYDKASCRVSTKQNSLSPFNVLRVQSEFSGISAELLYDVIHDSAFRSTWDTAMLEGYEICCVLPNSDIGYYSIKSPAPFKNRDFVTQRYWLDFGRNSEKYIINHSVNHLRELPRKNFVRGISYLTGYLIVPSGPSSSTFYYMTQSDPGGSLPSWFVNKLSKVLAPKLMKRLGKACTKYDSWKAKNQPAHKPWLYPEQMTIARYIPSEIGIFDVNETLTASANTGEATVGENTVEIDNFVKDD</sequence>
<proteinExistence type="predicted"/>
<dbReference type="InterPro" id="IPR002913">
    <property type="entry name" value="START_lipid-bd_dom"/>
</dbReference>
<comment type="subcellular location">
    <subcellularLocation>
        <location evidence="1">Cell projection</location>
        <location evidence="1">Cilium</location>
        <location evidence="1">Flagellum</location>
    </subcellularLocation>
    <subcellularLocation>
        <location evidence="3">Cytoplasm</location>
    </subcellularLocation>
    <subcellularLocation>
        <location evidence="2">Membrane</location>
    </subcellularLocation>
</comment>
<keyword evidence="13" id="KW-0966">Cell projection</keyword>
<dbReference type="SMART" id="SM00234">
    <property type="entry name" value="START"/>
    <property type="match status" value="1"/>
</dbReference>
<evidence type="ECO:0000313" key="29">
    <source>
        <dbReference type="Proteomes" id="UP000663866"/>
    </source>
</evidence>
<evidence type="ECO:0000256" key="16">
    <source>
        <dbReference type="ARBA" id="ARBA00080073"/>
    </source>
</evidence>
<dbReference type="Proteomes" id="UP000676336">
    <property type="component" value="Unassembled WGS sequence"/>
</dbReference>
<dbReference type="PANTHER" id="PTHR19308:SF14">
    <property type="entry name" value="START DOMAIN-CONTAINING PROTEIN"/>
    <property type="match status" value="1"/>
</dbReference>
<dbReference type="Proteomes" id="UP000663855">
    <property type="component" value="Unassembled WGS sequence"/>
</dbReference>
<evidence type="ECO:0000256" key="11">
    <source>
        <dbReference type="ARBA" id="ARBA00023121"/>
    </source>
</evidence>
<evidence type="ECO:0000256" key="5">
    <source>
        <dbReference type="ARBA" id="ARBA00022490"/>
    </source>
</evidence>
<dbReference type="Proteomes" id="UP000681720">
    <property type="component" value="Unassembled WGS sequence"/>
</dbReference>
<keyword evidence="5" id="KW-0963">Cytoplasm</keyword>
<name>A0A815ERN7_9BILA</name>
<evidence type="ECO:0000256" key="14">
    <source>
        <dbReference type="ARBA" id="ARBA00070345"/>
    </source>
</evidence>
<evidence type="ECO:0000313" key="24">
    <source>
        <dbReference type="EMBL" id="CAF3788834.1"/>
    </source>
</evidence>
<evidence type="ECO:0000256" key="9">
    <source>
        <dbReference type="ARBA" id="ARBA00023055"/>
    </source>
</evidence>
<keyword evidence="9" id="KW-0445">Lipid transport</keyword>
<dbReference type="EMBL" id="CAJNOV010008182">
    <property type="protein sequence ID" value="CAF1313584.1"/>
    <property type="molecule type" value="Genomic_DNA"/>
</dbReference>
<evidence type="ECO:0000313" key="20">
    <source>
        <dbReference type="EMBL" id="CAF2060484.1"/>
    </source>
</evidence>
<evidence type="ECO:0000259" key="17">
    <source>
        <dbReference type="PROSITE" id="PS50848"/>
    </source>
</evidence>
<dbReference type="Proteomes" id="UP000681967">
    <property type="component" value="Unassembled WGS sequence"/>
</dbReference>
<dbReference type="FunFam" id="3.30.530.20:FF:000008">
    <property type="entry name" value="START domain containing 10"/>
    <property type="match status" value="1"/>
</dbReference>
<comment type="caution">
    <text evidence="18">The sequence shown here is derived from an EMBL/GenBank/DDBJ whole genome shotgun (WGS) entry which is preliminary data.</text>
</comment>
<keyword evidence="4" id="KW-0813">Transport</keyword>
<dbReference type="EMBL" id="CAJNOW010007721">
    <property type="protein sequence ID" value="CAF1521533.1"/>
    <property type="molecule type" value="Genomic_DNA"/>
</dbReference>
<dbReference type="CDD" id="cd08871">
    <property type="entry name" value="START_STARD10-like"/>
    <property type="match status" value="1"/>
</dbReference>
<dbReference type="EMBL" id="CAJOBF010000102">
    <property type="protein sequence ID" value="CAF3747185.1"/>
    <property type="molecule type" value="Genomic_DNA"/>
</dbReference>
<evidence type="ECO:0000313" key="21">
    <source>
        <dbReference type="EMBL" id="CAF2092814.1"/>
    </source>
</evidence>
<dbReference type="EMBL" id="CAJNRF010004500">
    <property type="protein sequence ID" value="CAF2060484.1"/>
    <property type="molecule type" value="Genomic_DNA"/>
</dbReference>
<dbReference type="Pfam" id="PF01852">
    <property type="entry name" value="START"/>
    <property type="match status" value="1"/>
</dbReference>
<evidence type="ECO:0000313" key="22">
    <source>
        <dbReference type="EMBL" id="CAF2192100.1"/>
    </source>
</evidence>
<dbReference type="PROSITE" id="PS50848">
    <property type="entry name" value="START"/>
    <property type="match status" value="1"/>
</dbReference>
<dbReference type="Proteomes" id="UP000663834">
    <property type="component" value="Unassembled WGS sequence"/>
</dbReference>
<dbReference type="Proteomes" id="UP000663866">
    <property type="component" value="Unassembled WGS sequence"/>
</dbReference>
<keyword evidence="7" id="KW-0282">Flagellum</keyword>
<dbReference type="InterPro" id="IPR051213">
    <property type="entry name" value="START_lipid_transfer"/>
</dbReference>
<evidence type="ECO:0000256" key="4">
    <source>
        <dbReference type="ARBA" id="ARBA00022448"/>
    </source>
</evidence>
<dbReference type="GO" id="GO:0016020">
    <property type="term" value="C:membrane"/>
    <property type="evidence" value="ECO:0007669"/>
    <property type="project" value="UniProtKB-SubCell"/>
</dbReference>
<reference evidence="18" key="1">
    <citation type="submission" date="2021-02" db="EMBL/GenBank/DDBJ databases">
        <authorList>
            <person name="Nowell W R."/>
        </authorList>
    </citation>
    <scope>NUCLEOTIDE SEQUENCE</scope>
</reference>
<evidence type="ECO:0000256" key="2">
    <source>
        <dbReference type="ARBA" id="ARBA00004370"/>
    </source>
</evidence>
<evidence type="ECO:0000313" key="26">
    <source>
        <dbReference type="EMBL" id="CAF4108729.1"/>
    </source>
</evidence>
<evidence type="ECO:0000256" key="8">
    <source>
        <dbReference type="ARBA" id="ARBA00022990"/>
    </source>
</evidence>
<evidence type="ECO:0000256" key="6">
    <source>
        <dbReference type="ARBA" id="ARBA00022553"/>
    </source>
</evidence>
<dbReference type="InterPro" id="IPR041951">
    <property type="entry name" value="STARD10_START"/>
</dbReference>
<keyword evidence="11" id="KW-0446">Lipid-binding</keyword>
<keyword evidence="12" id="KW-0472">Membrane</keyword>
<dbReference type="EMBL" id="CAJOBH010008282">
    <property type="protein sequence ID" value="CAF4108729.1"/>
    <property type="molecule type" value="Genomic_DNA"/>
</dbReference>
<evidence type="ECO:0000256" key="15">
    <source>
        <dbReference type="ARBA" id="ARBA00076937"/>
    </source>
</evidence>
<organism evidence="18 28">
    <name type="scientific">Rotaria magnacalcarata</name>
    <dbReference type="NCBI Taxonomy" id="392030"/>
    <lineage>
        <taxon>Eukaryota</taxon>
        <taxon>Metazoa</taxon>
        <taxon>Spiralia</taxon>
        <taxon>Gnathifera</taxon>
        <taxon>Rotifera</taxon>
        <taxon>Eurotatoria</taxon>
        <taxon>Bdelloidea</taxon>
        <taxon>Philodinida</taxon>
        <taxon>Philodinidae</taxon>
        <taxon>Rotaria</taxon>
    </lineage>
</organism>
<evidence type="ECO:0000313" key="25">
    <source>
        <dbReference type="EMBL" id="CAF3989583.1"/>
    </source>
</evidence>
<dbReference type="SUPFAM" id="SSF55961">
    <property type="entry name" value="Bet v1-like"/>
    <property type="match status" value="1"/>
</dbReference>
<dbReference type="EMBL" id="CAJOBI010264221">
    <property type="protein sequence ID" value="CAF5127033.1"/>
    <property type="molecule type" value="Genomic_DNA"/>
</dbReference>
<evidence type="ECO:0000256" key="13">
    <source>
        <dbReference type="ARBA" id="ARBA00023273"/>
    </source>
</evidence>
<dbReference type="InterPro" id="IPR023393">
    <property type="entry name" value="START-like_dom_sf"/>
</dbReference>
<evidence type="ECO:0000313" key="23">
    <source>
        <dbReference type="EMBL" id="CAF3747185.1"/>
    </source>
</evidence>
<protein>
    <recommendedName>
        <fullName evidence="14">START domain-containing protein 10</fullName>
    </recommendedName>
    <alternativeName>
        <fullName evidence="15">PCTP-like protein</fullName>
    </alternativeName>
    <alternativeName>
        <fullName evidence="16">StAR-related lipid transfer protein 10</fullName>
    </alternativeName>
</protein>
<dbReference type="GO" id="GO:0005829">
    <property type="term" value="C:cytosol"/>
    <property type="evidence" value="ECO:0007669"/>
    <property type="project" value="UniProtKB-ARBA"/>
</dbReference>
<keyword evidence="29" id="KW-1185">Reference proteome</keyword>
<dbReference type="Proteomes" id="UP000663856">
    <property type="component" value="Unassembled WGS sequence"/>
</dbReference>
<evidence type="ECO:0000313" key="18">
    <source>
        <dbReference type="EMBL" id="CAF1313584.1"/>
    </source>
</evidence>
<dbReference type="GO" id="GO:0031514">
    <property type="term" value="C:motile cilium"/>
    <property type="evidence" value="ECO:0007669"/>
    <property type="project" value="UniProtKB-SubCell"/>
</dbReference>
<dbReference type="Proteomes" id="UP000663887">
    <property type="component" value="Unassembled WGS sequence"/>
</dbReference>
<dbReference type="GO" id="GO:0006869">
    <property type="term" value="P:lipid transport"/>
    <property type="evidence" value="ECO:0007669"/>
    <property type="project" value="UniProtKB-KW"/>
</dbReference>
<dbReference type="GO" id="GO:0008289">
    <property type="term" value="F:lipid binding"/>
    <property type="evidence" value="ECO:0007669"/>
    <property type="project" value="UniProtKB-KW"/>
</dbReference>
<evidence type="ECO:0000313" key="19">
    <source>
        <dbReference type="EMBL" id="CAF1521533.1"/>
    </source>
</evidence>
<dbReference type="Proteomes" id="UP000663842">
    <property type="component" value="Unassembled WGS sequence"/>
</dbReference>
<gene>
    <name evidence="26" type="ORF">BYL167_LOCUS19490</name>
    <name evidence="18" type="ORF">CJN711_LOCUS17558</name>
    <name evidence="25" type="ORF">GIL414_LOCUS11134</name>
    <name evidence="19" type="ORF">KQP761_LOCUS15736</name>
    <name evidence="22" type="ORF">MBJ925_LOCUS34930</name>
    <name evidence="24" type="ORF">OVN521_LOCUS3183</name>
    <name evidence="27" type="ORF">SMN809_LOCUS62791</name>
    <name evidence="23" type="ORF">UXM345_LOCUS1787</name>
    <name evidence="20" type="ORF">WKI299_LOCUS12023</name>
    <name evidence="21" type="ORF">XDN619_LOCUS17009</name>
</gene>
<dbReference type="Proteomes" id="UP000663824">
    <property type="component" value="Unassembled WGS sequence"/>
</dbReference>
<dbReference type="AlphaFoldDB" id="A0A815ERN7"/>
<evidence type="ECO:0000256" key="3">
    <source>
        <dbReference type="ARBA" id="ARBA00004496"/>
    </source>
</evidence>
<evidence type="ECO:0000313" key="28">
    <source>
        <dbReference type="Proteomes" id="UP000663855"/>
    </source>
</evidence>
<dbReference type="OrthoDB" id="5403181at2759"/>
<accession>A0A815ERN7</accession>
<feature type="domain" description="START" evidence="17">
    <location>
        <begin position="23"/>
        <end position="210"/>
    </location>
</feature>
<evidence type="ECO:0000313" key="27">
    <source>
        <dbReference type="EMBL" id="CAF5127033.1"/>
    </source>
</evidence>
<dbReference type="EMBL" id="CAJOBG010000269">
    <property type="protein sequence ID" value="CAF3788834.1"/>
    <property type="molecule type" value="Genomic_DNA"/>
</dbReference>
<keyword evidence="8" id="KW-0007">Acetylation</keyword>
<dbReference type="PANTHER" id="PTHR19308">
    <property type="entry name" value="PHOSPHATIDYLCHOLINE TRANSFER PROTEIN"/>
    <property type="match status" value="1"/>
</dbReference>
<evidence type="ECO:0000256" key="10">
    <source>
        <dbReference type="ARBA" id="ARBA00023069"/>
    </source>
</evidence>
<dbReference type="Gene3D" id="3.30.530.20">
    <property type="match status" value="1"/>
</dbReference>
<evidence type="ECO:0000256" key="1">
    <source>
        <dbReference type="ARBA" id="ARBA00004230"/>
    </source>
</evidence>
<dbReference type="EMBL" id="CAJOBJ010004117">
    <property type="protein sequence ID" value="CAF3989583.1"/>
    <property type="molecule type" value="Genomic_DNA"/>
</dbReference>
<dbReference type="EMBL" id="CAJNRG010007272">
    <property type="protein sequence ID" value="CAF2092814.1"/>
    <property type="molecule type" value="Genomic_DNA"/>
</dbReference>
<keyword evidence="6" id="KW-0597">Phosphoprotein</keyword>
<keyword evidence="10" id="KW-0969">Cilium</keyword>
<evidence type="ECO:0000256" key="12">
    <source>
        <dbReference type="ARBA" id="ARBA00023136"/>
    </source>
</evidence>
<dbReference type="EMBL" id="CAJNRE010019271">
    <property type="protein sequence ID" value="CAF2192100.1"/>
    <property type="molecule type" value="Genomic_DNA"/>
</dbReference>